<name>A0A2D2W4E6_9CAUD</name>
<accession>A0A2D2W4E6</accession>
<evidence type="ECO:0000313" key="1">
    <source>
        <dbReference type="EMBL" id="ATS93067.1"/>
    </source>
</evidence>
<evidence type="ECO:0000313" key="2">
    <source>
        <dbReference type="Proteomes" id="UP000240916"/>
    </source>
</evidence>
<organism evidence="1 2">
    <name type="scientific">Mycobacterium phage Superphikiman</name>
    <dbReference type="NCBI Taxonomy" id="2041551"/>
    <lineage>
        <taxon>Viruses</taxon>
        <taxon>Duplodnaviria</taxon>
        <taxon>Heunggongvirae</taxon>
        <taxon>Uroviricota</taxon>
        <taxon>Caudoviricetes</taxon>
        <taxon>Omegavirus</taxon>
        <taxon>Omegavirus courthouse</taxon>
    </lineage>
</organism>
<dbReference type="EMBL" id="MF919534">
    <property type="protein sequence ID" value="ATS93067.1"/>
    <property type="molecule type" value="Genomic_DNA"/>
</dbReference>
<protein>
    <submittedName>
        <fullName evidence="1">Uncharacterized protein</fullName>
    </submittedName>
</protein>
<dbReference type="Proteomes" id="UP000240916">
    <property type="component" value="Segment"/>
</dbReference>
<gene>
    <name evidence="1" type="ORF">SEA_SUPERPHIKIMAN_229</name>
</gene>
<proteinExistence type="predicted"/>
<reference evidence="1 2" key="1">
    <citation type="submission" date="2017-09" db="EMBL/GenBank/DDBJ databases">
        <authorList>
            <person name="Pradhan P."/>
            <person name="Aluri L.S."/>
            <person name="Anandarajan D."/>
            <person name="Beiriger J.C."/>
            <person name="Bethamcharla R."/>
            <person name="Betini N."/>
            <person name="Bhatt S.D."/>
            <person name="Chengalvala S."/>
            <person name="Cox N.E."/>
            <person name="Delvadia B.P."/>
            <person name="Desai A.S."/>
            <person name="Devaney A.M."/>
            <person name="Doyle B.K."/>
            <person name="Edgerton A.O."/>
            <person name="Erlich M.C."/>
            <person name="Fitzpatrick K.C."/>
            <person name="Gajjar E.A."/>
            <person name="Ganguly A."/>
            <person name="Gill R.S."/>
            <person name="Goldman M.G."/>
            <person name="Good P.M."/>
            <person name="Gupta N."/>
            <person name="Haddad L.M."/>
            <person name="Han E.J."/>
            <person name="Jain S."/>
            <person name="Jiang A."/>
            <person name="Jurgielewicz A.D."/>
            <person name="Kainth D.K."/>
            <person name="Karam J.M."/>
            <person name="Kodavatiganti M."/>
            <person name="Kriete S.J."/>
            <person name="MacDonald C.E."/>
            <person name="Maret J.P."/>
            <person name="Mathew A.E."/>
            <person name="Nako S."/>
            <person name="Natrajan M."/>
            <person name="Nishu N.M."/>
            <person name="Parikh A."/>
            <person name="Patel N."/>
            <person name="Patel P.D."/>
            <person name="Patel S."/>
            <person name="Patra K."/>
            <person name="Pumpuckdee D."/>
            <person name="Rai K."/>
            <person name="Ramanathan A."/>
            <person name="Sarkar A."/>
            <person name="Schaffer B.L."/>
            <person name="Shah P."/>
            <person name="Tata R.K."/>
            <person name="Tawfik A.H."/>
            <person name="Thuremella B.T."/>
            <person name="Toma J."/>
            <person name="Tran T.L."/>
            <person name="Veera S."/>
            <person name="Vemulapalli V.K."/>
            <person name="Vidas T.V."/>
            <person name="Vieira K.S."/>
            <person name="Vijayakumar G."/>
            <person name="Walor T.A."/>
            <person name="White C.R."/>
            <person name="Wong B.M."/>
            <person name="Zhao Sl."/>
            <person name="McDonald M.T."/>
            <person name="Dalia R."/>
            <person name="Little J.L."/>
            <person name="Gurney S.M.R."/>
            <person name="Bollivar D.W."/>
            <person name="Garlena R.A."/>
            <person name="Russell D.A."/>
            <person name="Pope W.H."/>
            <person name="Jacobs-Sera D."/>
            <person name="Hendrix R.W."/>
            <person name="Hatfull G.F."/>
        </authorList>
    </citation>
    <scope>NUCLEOTIDE SEQUENCE [LARGE SCALE GENOMIC DNA]</scope>
</reference>
<sequence>MSMSAYGDGERYDIVLDARGNGHAFSHDTGQCAVHAVSHDCLSYCLMFGYRDTGIRA</sequence>